<dbReference type="InterPro" id="IPR012910">
    <property type="entry name" value="Plug_dom"/>
</dbReference>
<evidence type="ECO:0000313" key="13">
    <source>
        <dbReference type="Proteomes" id="UP001398556"/>
    </source>
</evidence>
<name>A0ABU9HHV2_9FLAO</name>
<comment type="subcellular location">
    <subcellularLocation>
        <location evidence="1 8">Cell outer membrane</location>
        <topology evidence="1 8">Multi-pass membrane protein</topology>
    </subcellularLocation>
</comment>
<dbReference type="EMBL" id="JBBYHU010000001">
    <property type="protein sequence ID" value="MEL1239676.1"/>
    <property type="molecule type" value="Genomic_DNA"/>
</dbReference>
<keyword evidence="4 8" id="KW-0812">Transmembrane</keyword>
<keyword evidence="13" id="KW-1185">Reference proteome</keyword>
<dbReference type="Pfam" id="PF07715">
    <property type="entry name" value="Plug"/>
    <property type="match status" value="1"/>
</dbReference>
<evidence type="ECO:0000256" key="8">
    <source>
        <dbReference type="PROSITE-ProRule" id="PRU01360"/>
    </source>
</evidence>
<dbReference type="InterPro" id="IPR023997">
    <property type="entry name" value="TonB-dep_OMP_SusC/RagA_CS"/>
</dbReference>
<dbReference type="SUPFAM" id="SSF56935">
    <property type="entry name" value="Porins"/>
    <property type="match status" value="1"/>
</dbReference>
<dbReference type="RefSeq" id="WP_341698950.1">
    <property type="nucleotide sequence ID" value="NZ_JBBYHU010000001.1"/>
</dbReference>
<comment type="caution">
    <text evidence="12">The sequence shown here is derived from an EMBL/GenBank/DDBJ whole genome shotgun (WGS) entry which is preliminary data.</text>
</comment>
<reference evidence="12 13" key="1">
    <citation type="submission" date="2024-04" db="EMBL/GenBank/DDBJ databases">
        <title>Flavobacterium sp. DGU99 16S ribosomal RNA gene Genome sequencing and assembly.</title>
        <authorList>
            <person name="Park S."/>
        </authorList>
    </citation>
    <scope>NUCLEOTIDE SEQUENCE [LARGE SCALE GENOMIC DNA]</scope>
    <source>
        <strain evidence="12 13">DGU99</strain>
    </source>
</reference>
<keyword evidence="3 8" id="KW-1134">Transmembrane beta strand</keyword>
<keyword evidence="6 8" id="KW-0472">Membrane</keyword>
<gene>
    <name evidence="12" type="ORF">AAEO59_01300</name>
</gene>
<evidence type="ECO:0000313" key="12">
    <source>
        <dbReference type="EMBL" id="MEL1239676.1"/>
    </source>
</evidence>
<evidence type="ECO:0000259" key="10">
    <source>
        <dbReference type="Pfam" id="PF00593"/>
    </source>
</evidence>
<organism evidence="12 13">
    <name type="scientific">Flavobacterium flavipallidum</name>
    <dbReference type="NCBI Taxonomy" id="3139140"/>
    <lineage>
        <taxon>Bacteria</taxon>
        <taxon>Pseudomonadati</taxon>
        <taxon>Bacteroidota</taxon>
        <taxon>Flavobacteriia</taxon>
        <taxon>Flavobacteriales</taxon>
        <taxon>Flavobacteriaceae</taxon>
        <taxon>Flavobacterium</taxon>
    </lineage>
</organism>
<dbReference type="InterPro" id="IPR037066">
    <property type="entry name" value="Plug_dom_sf"/>
</dbReference>
<evidence type="ECO:0000256" key="3">
    <source>
        <dbReference type="ARBA" id="ARBA00022452"/>
    </source>
</evidence>
<dbReference type="InterPro" id="IPR008969">
    <property type="entry name" value="CarboxyPept-like_regulatory"/>
</dbReference>
<sequence length="1125" mass="125478">MNEIFDLIMNQTEYNFIYELDLFKDAPKVNLPKGNISTEKLLEKVLANKNVQLVATGDNTIVIKKNTATSLQQKEITGKVVDQKGLPIPGVNVNIKGKTTGTISDIDGQFKINAASTDVLEFSFIGYKNKSILVGTTTNFQIALENDVNNLDEVIVTGYKTLSRKQATGAFSKISTEDFKGQRLNSLSTIIEGRVAGFQNGVLRGTTSMKGLTTPLYVIDGFPIENTRYTATGSLTESLPDLNLDDIETITVLKDAAATSIYGARAANGVVVIVTKKAKKGKTNISYASNLTINPYRYYTDNLTDSEAIIDLEKEWATKNPKLQGSTASTYANSLLNNAVFTSTGLNTILNYYAGNTTQAAMNTTLDKLAGNGFQYYNDMTKYAKRSPMYQQHNLTIGKASEQNNFNASITYRGNEYEDINSKDKSVGINLRNSTEVSKWLTVDVGTYFKYLNGTTQTYNLLSPGYTYQPYNSLYDDNGNPFVSTAASRFSQSTLNALQTYKMYSMDINPLDELNYNLQDNKNFLSRNYIKANFKLTNWLKYNTMFQYEYGADRGSLLRNKESYSVRSKVNQMASASSGNAVYNLPYGNIYNETNQYTNAYNFRQQLDITKKFGDKHDLSAIIGNEIRHSKIEYRSNTLYNYDPELLSYSPVNQTTLLNPSGLILGGSMTTSDFAQIREITNRFVSLYANADYTFDKKYTASGSLRWDRSNLWGTDNKYQNKPTWSVGASWNISDEDFFNVSWIDMLKLRFSNGIGGNIAKDSAPYMTASYFASTTVGGTYGYVSTRPNPELSWEKTTTTNIGLDFAMFKNRLNGAIEFYTKKGEDLLANTQGVPTEGWGYSTYTINNGNMQNRGVEVTLNGTIIKSKDFSWDASAIYGYNKNKVTYVNVKAPVYFLQIDYPSEFPRIGTPYNSIYGYKWAGLSATGLPQVYNSQGVAQSSQPTDLESIENLGTTTPKYSGSFGSTFKYKNVDLSMLFIYQGGHKLRNTKLPMLNNAYNGAAGGYITNIGVVNSDIKNRWRNPGDELTTNIPRAVFEYDSDFSSALYSIYSLADINVLDATNIRLSNISLGYNLPTSLISKLKMTTARLNFNVENVFTLAHSRDAKFMLGGFNTPNFVFGLNVNF</sequence>
<dbReference type="SUPFAM" id="SSF49464">
    <property type="entry name" value="Carboxypeptidase regulatory domain-like"/>
    <property type="match status" value="1"/>
</dbReference>
<accession>A0ABU9HHV2</accession>
<evidence type="ECO:0000256" key="5">
    <source>
        <dbReference type="ARBA" id="ARBA00023077"/>
    </source>
</evidence>
<comment type="similarity">
    <text evidence="8 9">Belongs to the TonB-dependent receptor family.</text>
</comment>
<dbReference type="InterPro" id="IPR000531">
    <property type="entry name" value="Beta-barrel_TonB"/>
</dbReference>
<dbReference type="NCBIfam" id="TIGR04056">
    <property type="entry name" value="OMP_RagA_SusC"/>
    <property type="match status" value="1"/>
</dbReference>
<evidence type="ECO:0000256" key="9">
    <source>
        <dbReference type="RuleBase" id="RU003357"/>
    </source>
</evidence>
<evidence type="ECO:0000256" key="7">
    <source>
        <dbReference type="ARBA" id="ARBA00023237"/>
    </source>
</evidence>
<dbReference type="Pfam" id="PF00593">
    <property type="entry name" value="TonB_dep_Rec_b-barrel"/>
    <property type="match status" value="1"/>
</dbReference>
<dbReference type="Gene3D" id="2.60.40.1120">
    <property type="entry name" value="Carboxypeptidase-like, regulatory domain"/>
    <property type="match status" value="1"/>
</dbReference>
<proteinExistence type="inferred from homology"/>
<dbReference type="PROSITE" id="PS52016">
    <property type="entry name" value="TONB_DEPENDENT_REC_3"/>
    <property type="match status" value="1"/>
</dbReference>
<dbReference type="NCBIfam" id="TIGR04057">
    <property type="entry name" value="SusC_RagA_signa"/>
    <property type="match status" value="1"/>
</dbReference>
<dbReference type="Gene3D" id="2.170.130.10">
    <property type="entry name" value="TonB-dependent receptor, plug domain"/>
    <property type="match status" value="1"/>
</dbReference>
<dbReference type="InterPro" id="IPR023996">
    <property type="entry name" value="TonB-dep_OMP_SusC/RagA"/>
</dbReference>
<evidence type="ECO:0000256" key="4">
    <source>
        <dbReference type="ARBA" id="ARBA00022692"/>
    </source>
</evidence>
<keyword evidence="2 8" id="KW-0813">Transport</keyword>
<dbReference type="InterPro" id="IPR036942">
    <property type="entry name" value="Beta-barrel_TonB_sf"/>
</dbReference>
<dbReference type="InterPro" id="IPR039426">
    <property type="entry name" value="TonB-dep_rcpt-like"/>
</dbReference>
<evidence type="ECO:0000259" key="11">
    <source>
        <dbReference type="Pfam" id="PF07715"/>
    </source>
</evidence>
<evidence type="ECO:0000256" key="2">
    <source>
        <dbReference type="ARBA" id="ARBA00022448"/>
    </source>
</evidence>
<keyword evidence="7 8" id="KW-0998">Cell outer membrane</keyword>
<feature type="domain" description="TonB-dependent receptor-like beta-barrel" evidence="10">
    <location>
        <begin position="473"/>
        <end position="1010"/>
    </location>
</feature>
<keyword evidence="5 9" id="KW-0798">TonB box</keyword>
<protein>
    <submittedName>
        <fullName evidence="12">SusC/RagA family TonB-linked outer membrane protein</fullName>
    </submittedName>
</protein>
<dbReference type="Pfam" id="PF13715">
    <property type="entry name" value="CarbopepD_reg_2"/>
    <property type="match status" value="1"/>
</dbReference>
<dbReference type="Gene3D" id="2.40.170.20">
    <property type="entry name" value="TonB-dependent receptor, beta-barrel domain"/>
    <property type="match status" value="1"/>
</dbReference>
<evidence type="ECO:0000256" key="1">
    <source>
        <dbReference type="ARBA" id="ARBA00004571"/>
    </source>
</evidence>
<feature type="domain" description="TonB-dependent receptor plug" evidence="11">
    <location>
        <begin position="165"/>
        <end position="270"/>
    </location>
</feature>
<dbReference type="Proteomes" id="UP001398556">
    <property type="component" value="Unassembled WGS sequence"/>
</dbReference>
<evidence type="ECO:0000256" key="6">
    <source>
        <dbReference type="ARBA" id="ARBA00023136"/>
    </source>
</evidence>